<dbReference type="EMBL" id="AP022561">
    <property type="protein sequence ID" value="BBX10122.1"/>
    <property type="molecule type" value="Genomic_DNA"/>
</dbReference>
<dbReference type="AlphaFoldDB" id="A0AAD1HQZ0"/>
<dbReference type="GO" id="GO:0071949">
    <property type="term" value="F:FAD binding"/>
    <property type="evidence" value="ECO:0007669"/>
    <property type="project" value="InterPro"/>
</dbReference>
<gene>
    <name evidence="4" type="ORF">MAIC_49250</name>
</gene>
<dbReference type="SUPFAM" id="SSF51905">
    <property type="entry name" value="FAD/NAD(P)-binding domain"/>
    <property type="match status" value="1"/>
</dbReference>
<name>A0AAD1HQZ0_9MYCO</name>
<organism evidence="4 5">
    <name type="scientific">Mycolicibacterium aichiense</name>
    <dbReference type="NCBI Taxonomy" id="1799"/>
    <lineage>
        <taxon>Bacteria</taxon>
        <taxon>Bacillati</taxon>
        <taxon>Actinomycetota</taxon>
        <taxon>Actinomycetes</taxon>
        <taxon>Mycobacteriales</taxon>
        <taxon>Mycobacteriaceae</taxon>
        <taxon>Mycolicibacterium</taxon>
    </lineage>
</organism>
<dbReference type="Gene3D" id="3.50.50.60">
    <property type="entry name" value="FAD/NAD(P)-binding domain"/>
    <property type="match status" value="1"/>
</dbReference>
<dbReference type="InterPro" id="IPR050816">
    <property type="entry name" value="Flavin-dep_Halogenase_NPB"/>
</dbReference>
<feature type="domain" description="FAD-binding" evidence="3">
    <location>
        <begin position="5"/>
        <end position="300"/>
    </location>
</feature>
<dbReference type="PRINTS" id="PR00420">
    <property type="entry name" value="RNGMNOXGNASE"/>
</dbReference>
<dbReference type="PANTHER" id="PTHR43747:SF5">
    <property type="entry name" value="FAD-BINDING DOMAIN-CONTAINING PROTEIN"/>
    <property type="match status" value="1"/>
</dbReference>
<evidence type="ECO:0000256" key="1">
    <source>
        <dbReference type="ARBA" id="ARBA00023002"/>
    </source>
</evidence>
<sequence length="432" mass="46362">MKVFDVAIVGARCAGSPLAAMLARRGLSVCVVDKARFPSETPSTHIIQPRGAATLARIGALDAVLSAGAATISSFTMVNDDVRIEGEFDESTFPLPGLCVRRVTLDTVLVDTAASAGADVRTGVKVTGLITAGERVAGIETDHGPIRARLVVGADGRSSHVANDVDAKEYSVTPMGRVPVWGYFEGVADREGRLRLARLGENAYLASPTDDGLYMVCVAAGTDSGARRDEAFRAALAGWPELADVLAGARRVGPLRVMAKWHGYFRQAAGPGWVLIGDAGHFKDFTPGQGIADALCQAEHLDQMLPADFSDASSLDVANQRWWRWRDRDAHAMHWFASDLGAPGAPTPVVTEVLRDISGDPEARRTLMRVLNHEVAPRQLLAPRRLALALGRAVRRRPREIRTTGREIAVALRNEIHRARSTRTGPPGPLDG</sequence>
<dbReference type="Pfam" id="PF01494">
    <property type="entry name" value="FAD_binding_3"/>
    <property type="match status" value="1"/>
</dbReference>
<accession>A0AAD1HQZ0</accession>
<proteinExistence type="inferred from homology"/>
<dbReference type="InterPro" id="IPR036188">
    <property type="entry name" value="FAD/NAD-bd_sf"/>
</dbReference>
<keyword evidence="5" id="KW-1185">Reference proteome</keyword>
<keyword evidence="1" id="KW-0560">Oxidoreductase</keyword>
<reference evidence="4 5" key="1">
    <citation type="journal article" date="2019" name="Emerg. Microbes Infect.">
        <title>Comprehensive subspecies identification of 175 nontuberculous mycobacteria species based on 7547 genomic profiles.</title>
        <authorList>
            <person name="Matsumoto Y."/>
            <person name="Kinjo T."/>
            <person name="Motooka D."/>
            <person name="Nabeya D."/>
            <person name="Jung N."/>
            <person name="Uechi K."/>
            <person name="Horii T."/>
            <person name="Iida T."/>
            <person name="Fujita J."/>
            <person name="Nakamura S."/>
        </authorList>
    </citation>
    <scope>NUCLEOTIDE SEQUENCE [LARGE SCALE GENOMIC DNA]</scope>
    <source>
        <strain evidence="4 5">JCM 6376</strain>
    </source>
</reference>
<dbReference type="InterPro" id="IPR002938">
    <property type="entry name" value="FAD-bd"/>
</dbReference>
<dbReference type="Proteomes" id="UP000467327">
    <property type="component" value="Chromosome"/>
</dbReference>
<comment type="similarity">
    <text evidence="2">Belongs to the flavin-dependent halogenase family. Bacterial tryptophan halogenase subfamily.</text>
</comment>
<evidence type="ECO:0000313" key="5">
    <source>
        <dbReference type="Proteomes" id="UP000467327"/>
    </source>
</evidence>
<evidence type="ECO:0000259" key="3">
    <source>
        <dbReference type="Pfam" id="PF01494"/>
    </source>
</evidence>
<protein>
    <submittedName>
        <fullName evidence="4">FAD-dependent oxidoreductase</fullName>
    </submittedName>
</protein>
<evidence type="ECO:0000256" key="2">
    <source>
        <dbReference type="ARBA" id="ARBA00038396"/>
    </source>
</evidence>
<dbReference type="PANTHER" id="PTHR43747">
    <property type="entry name" value="FAD-BINDING PROTEIN"/>
    <property type="match status" value="1"/>
</dbReference>
<dbReference type="KEGG" id="maic:MAIC_49250"/>
<evidence type="ECO:0000313" key="4">
    <source>
        <dbReference type="EMBL" id="BBX10122.1"/>
    </source>
</evidence>
<dbReference type="GO" id="GO:0016491">
    <property type="term" value="F:oxidoreductase activity"/>
    <property type="evidence" value="ECO:0007669"/>
    <property type="project" value="UniProtKB-KW"/>
</dbReference>
<dbReference type="RefSeq" id="WP_163789430.1">
    <property type="nucleotide sequence ID" value="NZ_AP022561.1"/>
</dbReference>